<comment type="caution">
    <text evidence="1">The sequence shown here is derived from an EMBL/GenBank/DDBJ whole genome shotgun (WGS) entry which is preliminary data.</text>
</comment>
<evidence type="ECO:0000313" key="2">
    <source>
        <dbReference type="Proteomes" id="UP000093199"/>
    </source>
</evidence>
<dbReference type="Proteomes" id="UP000093199">
    <property type="component" value="Unassembled WGS sequence"/>
</dbReference>
<evidence type="ECO:0000313" key="1">
    <source>
        <dbReference type="EMBL" id="OCS87156.1"/>
    </source>
</evidence>
<dbReference type="EMBL" id="MASJ01000004">
    <property type="protein sequence ID" value="OCS87156.1"/>
    <property type="molecule type" value="Genomic_DNA"/>
</dbReference>
<reference evidence="1 2" key="1">
    <citation type="submission" date="2016-07" db="EMBL/GenBank/DDBJ databases">
        <title>Caryophanon tenue genome sequencing.</title>
        <authorList>
            <person name="Verma A."/>
            <person name="Pal Y."/>
            <person name="Krishnamurthi S."/>
        </authorList>
    </citation>
    <scope>NUCLEOTIDE SEQUENCE [LARGE SCALE GENOMIC DNA]</scope>
    <source>
        <strain evidence="1 2">DSM 14152</strain>
    </source>
</reference>
<name>A0A1C0YIZ7_9BACL</name>
<protein>
    <submittedName>
        <fullName evidence="1">Uncharacterized protein</fullName>
    </submittedName>
</protein>
<dbReference type="OrthoDB" id="2989366at2"/>
<gene>
    <name evidence="1" type="ORF">A6M13_11020</name>
</gene>
<organism evidence="1 2">
    <name type="scientific">Caryophanon tenue</name>
    <dbReference type="NCBI Taxonomy" id="33978"/>
    <lineage>
        <taxon>Bacteria</taxon>
        <taxon>Bacillati</taxon>
        <taxon>Bacillota</taxon>
        <taxon>Bacilli</taxon>
        <taxon>Bacillales</taxon>
        <taxon>Caryophanaceae</taxon>
        <taxon>Caryophanon</taxon>
    </lineage>
</organism>
<dbReference type="RefSeq" id="WP_066543699.1">
    <property type="nucleotide sequence ID" value="NZ_MASJ01000004.1"/>
</dbReference>
<dbReference type="STRING" id="33978.A6M13_11020"/>
<proteinExistence type="predicted"/>
<accession>A0A1C0YIZ7</accession>
<dbReference type="AlphaFoldDB" id="A0A1C0YIZ7"/>
<sequence length="120" mass="14738">MTDEEKLRIQLMDCNDDWYLLTCLWEMDYKIKQLKEGYYQRYFPKNLKRNWGFNCCQCGERVQSDKDEFYYIVTIKWKDPHKPGKRFCSSQCADIFVSESEAWILRMKKVYQDARMNVRN</sequence>
<keyword evidence="2" id="KW-1185">Reference proteome</keyword>